<dbReference type="EMBL" id="BMLG01000023">
    <property type="protein sequence ID" value="GGM40441.1"/>
    <property type="molecule type" value="Genomic_DNA"/>
</dbReference>
<feature type="transmembrane region" description="Helical" evidence="1">
    <location>
        <begin position="40"/>
        <end position="59"/>
    </location>
</feature>
<reference evidence="2" key="2">
    <citation type="submission" date="2020-09" db="EMBL/GenBank/DDBJ databases">
        <authorList>
            <person name="Sun Q."/>
            <person name="Zhou Y."/>
        </authorList>
    </citation>
    <scope>NUCLEOTIDE SEQUENCE</scope>
    <source>
        <strain evidence="2">CGMCC 1.6333</strain>
    </source>
</reference>
<keyword evidence="1" id="KW-1133">Transmembrane helix</keyword>
<keyword evidence="1" id="KW-0812">Transmembrane</keyword>
<reference evidence="2" key="1">
    <citation type="journal article" date="2014" name="Int. J. Syst. Evol. Microbiol.">
        <title>Complete genome sequence of Corynebacterium casei LMG S-19264T (=DSM 44701T), isolated from a smear-ripened cheese.</title>
        <authorList>
            <consortium name="US DOE Joint Genome Institute (JGI-PGF)"/>
            <person name="Walter F."/>
            <person name="Albersmeier A."/>
            <person name="Kalinowski J."/>
            <person name="Ruckert C."/>
        </authorList>
    </citation>
    <scope>NUCLEOTIDE SEQUENCE</scope>
    <source>
        <strain evidence="2">CGMCC 1.6333</strain>
    </source>
</reference>
<gene>
    <name evidence="2" type="ORF">GCM10011351_28250</name>
</gene>
<name>A0A917TVS7_9BACI</name>
<feature type="transmembrane region" description="Helical" evidence="1">
    <location>
        <begin position="7"/>
        <end position="28"/>
    </location>
</feature>
<sequence>MNIDTSLLSAIISATVALFVAVLNHFIVTPIKEKKELKRNQLTILYAPLYSLICLRISIVKDFSLSKRKLMLGDIGDIGYQKKEFMEKLIMDRSGYCFNDLMEAWVNYASQFGSFDKKYTEELVKSVVRGYNQLRKELKLPYDKDELNTGIPEVIKEYREFI</sequence>
<dbReference type="OrthoDB" id="2970501at2"/>
<evidence type="ECO:0000256" key="1">
    <source>
        <dbReference type="SAM" id="Phobius"/>
    </source>
</evidence>
<organism evidence="2 3">
    <name type="scientific">Paraliobacillus quinghaiensis</name>
    <dbReference type="NCBI Taxonomy" id="470815"/>
    <lineage>
        <taxon>Bacteria</taxon>
        <taxon>Bacillati</taxon>
        <taxon>Bacillota</taxon>
        <taxon>Bacilli</taxon>
        <taxon>Bacillales</taxon>
        <taxon>Bacillaceae</taxon>
        <taxon>Paraliobacillus</taxon>
    </lineage>
</organism>
<keyword evidence="3" id="KW-1185">Reference proteome</keyword>
<evidence type="ECO:0008006" key="4">
    <source>
        <dbReference type="Google" id="ProtNLM"/>
    </source>
</evidence>
<comment type="caution">
    <text evidence="2">The sequence shown here is derived from an EMBL/GenBank/DDBJ whole genome shotgun (WGS) entry which is preliminary data.</text>
</comment>
<evidence type="ECO:0000313" key="2">
    <source>
        <dbReference type="EMBL" id="GGM40441.1"/>
    </source>
</evidence>
<dbReference type="Proteomes" id="UP000618460">
    <property type="component" value="Unassembled WGS sequence"/>
</dbReference>
<dbReference type="AlphaFoldDB" id="A0A917TVS7"/>
<evidence type="ECO:0000313" key="3">
    <source>
        <dbReference type="Proteomes" id="UP000618460"/>
    </source>
</evidence>
<dbReference type="RefSeq" id="WP_117156775.1">
    <property type="nucleotide sequence ID" value="NZ_BMLG01000023.1"/>
</dbReference>
<accession>A0A917TVS7</accession>
<proteinExistence type="predicted"/>
<keyword evidence="1" id="KW-0472">Membrane</keyword>
<protein>
    <recommendedName>
        <fullName evidence="4">DUF4760 domain-containing protein</fullName>
    </recommendedName>
</protein>